<dbReference type="AlphaFoldDB" id="A0A6P1YTL6"/>
<evidence type="ECO:0000313" key="6">
    <source>
        <dbReference type="Proteomes" id="UP000464751"/>
    </source>
</evidence>
<comment type="catalytic activity">
    <reaction evidence="4">
        <text>a ribonucleoside 5'-triphosphate + H2O = a ribonucleoside 5'-phosphate + diphosphate + H(+)</text>
        <dbReference type="Rhea" id="RHEA:23996"/>
        <dbReference type="ChEBI" id="CHEBI:15377"/>
        <dbReference type="ChEBI" id="CHEBI:15378"/>
        <dbReference type="ChEBI" id="CHEBI:33019"/>
        <dbReference type="ChEBI" id="CHEBI:58043"/>
        <dbReference type="ChEBI" id="CHEBI:61557"/>
        <dbReference type="EC" id="3.6.1.9"/>
    </reaction>
</comment>
<dbReference type="SUPFAM" id="SSF52972">
    <property type="entry name" value="ITPase-like"/>
    <property type="match status" value="1"/>
</dbReference>
<dbReference type="GO" id="GO:0009117">
    <property type="term" value="P:nucleotide metabolic process"/>
    <property type="evidence" value="ECO:0007669"/>
    <property type="project" value="UniProtKB-KW"/>
</dbReference>
<name>A0A6P1YTL6_9HYPH</name>
<dbReference type="GO" id="GO:0005737">
    <property type="term" value="C:cytoplasm"/>
    <property type="evidence" value="ECO:0007669"/>
    <property type="project" value="UniProtKB-SubCell"/>
</dbReference>
<dbReference type="Gene3D" id="3.90.950.10">
    <property type="match status" value="1"/>
</dbReference>
<dbReference type="Pfam" id="PF02545">
    <property type="entry name" value="Maf"/>
    <property type="match status" value="1"/>
</dbReference>
<feature type="active site" description="Proton acceptor" evidence="4">
    <location>
        <position position="73"/>
    </location>
</feature>
<dbReference type="PANTHER" id="PTHR43213">
    <property type="entry name" value="BIFUNCTIONAL DTTP/UTP PYROPHOSPHATASE/METHYLTRANSFERASE PROTEIN-RELATED"/>
    <property type="match status" value="1"/>
</dbReference>
<accession>A0A6P1YTL6</accession>
<keyword evidence="2 4" id="KW-0378">Hydrolase</keyword>
<reference evidence="5 6" key="1">
    <citation type="submission" date="2020-02" db="EMBL/GenBank/DDBJ databases">
        <authorList>
            <person name="Li G."/>
        </authorList>
    </citation>
    <scope>NUCLEOTIDE SEQUENCE [LARGE SCALE GENOMIC DNA]</scope>
    <source>
        <strain evidence="5 6">DSM 102029</strain>
    </source>
</reference>
<keyword evidence="4" id="KW-0963">Cytoplasm</keyword>
<evidence type="ECO:0000256" key="1">
    <source>
        <dbReference type="ARBA" id="ARBA00001968"/>
    </source>
</evidence>
<dbReference type="PANTHER" id="PTHR43213:SF5">
    <property type="entry name" value="BIFUNCTIONAL DTTP_UTP PYROPHOSPHATASE_METHYLTRANSFERASE PROTEIN-RELATED"/>
    <property type="match status" value="1"/>
</dbReference>
<comment type="cofactor">
    <cofactor evidence="1 4">
        <name>a divalent metal cation</name>
        <dbReference type="ChEBI" id="CHEBI:60240"/>
    </cofactor>
</comment>
<dbReference type="GO" id="GO:0047429">
    <property type="term" value="F:nucleoside triphosphate diphosphatase activity"/>
    <property type="evidence" value="ECO:0007669"/>
    <property type="project" value="UniProtKB-EC"/>
</dbReference>
<keyword evidence="3 4" id="KW-0546">Nucleotide metabolism</keyword>
<comment type="function">
    <text evidence="4">Nucleoside triphosphate pyrophosphatase. May have a dual role in cell division arrest and in preventing the incorporation of modified nucleotides into cellular nucleic acids.</text>
</comment>
<evidence type="ECO:0000313" key="5">
    <source>
        <dbReference type="EMBL" id="QIB36191.1"/>
    </source>
</evidence>
<proteinExistence type="inferred from homology"/>
<dbReference type="KEGG" id="apra:G3A50_10115"/>
<dbReference type="PIRSF" id="PIRSF006305">
    <property type="entry name" value="Maf"/>
    <property type="match status" value="1"/>
</dbReference>
<comment type="subcellular location">
    <subcellularLocation>
        <location evidence="4">Cytoplasm</location>
    </subcellularLocation>
</comment>
<dbReference type="InterPro" id="IPR003697">
    <property type="entry name" value="Maf-like"/>
</dbReference>
<comment type="caution">
    <text evidence="4">Lacks conserved residue(s) required for the propagation of feature annotation.</text>
</comment>
<evidence type="ECO:0000256" key="4">
    <source>
        <dbReference type="HAMAP-Rule" id="MF_00528"/>
    </source>
</evidence>
<gene>
    <name evidence="5" type="ORF">G3A50_10115</name>
</gene>
<dbReference type="InterPro" id="IPR029001">
    <property type="entry name" value="ITPase-like_fam"/>
</dbReference>
<comment type="catalytic activity">
    <reaction evidence="4">
        <text>a 2'-deoxyribonucleoside 5'-triphosphate + H2O = a 2'-deoxyribonucleoside 5'-phosphate + diphosphate + H(+)</text>
        <dbReference type="Rhea" id="RHEA:44644"/>
        <dbReference type="ChEBI" id="CHEBI:15377"/>
        <dbReference type="ChEBI" id="CHEBI:15378"/>
        <dbReference type="ChEBI" id="CHEBI:33019"/>
        <dbReference type="ChEBI" id="CHEBI:61560"/>
        <dbReference type="ChEBI" id="CHEBI:65317"/>
        <dbReference type="EC" id="3.6.1.9"/>
    </reaction>
</comment>
<dbReference type="HAMAP" id="MF_00528">
    <property type="entry name" value="Maf"/>
    <property type="match status" value="1"/>
</dbReference>
<dbReference type="EC" id="3.6.1.9" evidence="4"/>
<dbReference type="Proteomes" id="UP000464751">
    <property type="component" value="Chromosome"/>
</dbReference>
<keyword evidence="6" id="KW-1185">Reference proteome</keyword>
<organism evidence="5 6">
    <name type="scientific">Ancylobacter pratisalsi</name>
    <dbReference type="NCBI Taxonomy" id="1745854"/>
    <lineage>
        <taxon>Bacteria</taxon>
        <taxon>Pseudomonadati</taxon>
        <taxon>Pseudomonadota</taxon>
        <taxon>Alphaproteobacteria</taxon>
        <taxon>Hyphomicrobiales</taxon>
        <taxon>Xanthobacteraceae</taxon>
        <taxon>Ancylobacter</taxon>
    </lineage>
</organism>
<dbReference type="EMBL" id="CP048630">
    <property type="protein sequence ID" value="QIB36191.1"/>
    <property type="molecule type" value="Genomic_DNA"/>
</dbReference>
<comment type="similarity">
    <text evidence="4">Belongs to the Maf family.</text>
</comment>
<evidence type="ECO:0000256" key="2">
    <source>
        <dbReference type="ARBA" id="ARBA00022801"/>
    </source>
</evidence>
<evidence type="ECO:0000256" key="3">
    <source>
        <dbReference type="ARBA" id="ARBA00023080"/>
    </source>
</evidence>
<dbReference type="RefSeq" id="WP_163077505.1">
    <property type="nucleotide sequence ID" value="NZ_CP048630.1"/>
</dbReference>
<protein>
    <recommendedName>
        <fullName evidence="4">Nucleoside triphosphate pyrophosphatase</fullName>
        <ecNumber evidence="4">3.6.1.9</ecNumber>
    </recommendedName>
    <alternativeName>
        <fullName evidence="4">Nucleotide pyrophosphatase</fullName>
        <shortName evidence="4">Nucleotide PPase</shortName>
    </alternativeName>
</protein>
<sequence>MLASKSAARRTLLESARLPVETIAVEVDERRLEAEAEAVAEGADPPTVAAVLAQAKARAGSASYPGRLVLGADQTLALGGEAFHKPASLQGARTQIARLSGRTHALHSAIAVAQDGAIVFETVETAHLTMRPLAEEAIDAYLAAAGDAVLSSVGGYQLEALGIHLFERVEGDHAVILGLPLLPLLAFLRRHGDLI</sequence>